<evidence type="ECO:0000256" key="5">
    <source>
        <dbReference type="ARBA" id="ARBA00023136"/>
    </source>
</evidence>
<comment type="subcellular location">
    <subcellularLocation>
        <location evidence="1">Cell membrane</location>
        <topology evidence="1">Multi-pass membrane protein</topology>
    </subcellularLocation>
</comment>
<organism evidence="7 8">
    <name type="scientific">Atopomonas hussainii</name>
    <dbReference type="NCBI Taxonomy" id="1429083"/>
    <lineage>
        <taxon>Bacteria</taxon>
        <taxon>Pseudomonadati</taxon>
        <taxon>Pseudomonadota</taxon>
        <taxon>Gammaproteobacteria</taxon>
        <taxon>Pseudomonadales</taxon>
        <taxon>Pseudomonadaceae</taxon>
        <taxon>Atopomonas</taxon>
    </lineage>
</organism>
<dbReference type="EMBL" id="FOAS01000016">
    <property type="protein sequence ID" value="SEL64386.1"/>
    <property type="molecule type" value="Genomic_DNA"/>
</dbReference>
<accession>A0A1H7RW48</accession>
<keyword evidence="5 6" id="KW-0472">Membrane</keyword>
<feature type="transmembrane region" description="Helical" evidence="6">
    <location>
        <begin position="70"/>
        <end position="88"/>
    </location>
</feature>
<dbReference type="PANTHER" id="PTHR30086:SF21">
    <property type="entry name" value="TRANSPORT PROTEIN"/>
    <property type="match status" value="1"/>
</dbReference>
<reference evidence="7 8" key="1">
    <citation type="submission" date="2016-10" db="EMBL/GenBank/DDBJ databases">
        <authorList>
            <person name="de Groot N.N."/>
        </authorList>
    </citation>
    <scope>NUCLEOTIDE SEQUENCE [LARGE SCALE GENOMIC DNA]</scope>
    <source>
        <strain evidence="7 8">JCM 19513</strain>
    </source>
</reference>
<feature type="transmembrane region" description="Helical" evidence="6">
    <location>
        <begin position="153"/>
        <end position="172"/>
    </location>
</feature>
<dbReference type="GO" id="GO:0005886">
    <property type="term" value="C:plasma membrane"/>
    <property type="evidence" value="ECO:0007669"/>
    <property type="project" value="UniProtKB-SubCell"/>
</dbReference>
<dbReference type="RefSeq" id="WP_074870088.1">
    <property type="nucleotide sequence ID" value="NZ_FOAS01000016.1"/>
</dbReference>
<keyword evidence="2" id="KW-1003">Cell membrane</keyword>
<dbReference type="Pfam" id="PF01810">
    <property type="entry name" value="LysE"/>
    <property type="match status" value="1"/>
</dbReference>
<keyword evidence="4 6" id="KW-1133">Transmembrane helix</keyword>
<dbReference type="PANTHER" id="PTHR30086">
    <property type="entry name" value="ARGININE EXPORTER PROTEIN ARGO"/>
    <property type="match status" value="1"/>
</dbReference>
<sequence>MYWTEFFTVALVHLLAVASPGPDFAVVVRESVSQGRRAGLFTAWGVGAGILVHVAYSLLGIGLIVSQSIVAFNVLKYLAAAYLVWIGIKALRAKPDPEGLKIKAHATHELSAWKSFSIGFITNGLNPKATLFFLSLFTLVISHETPLWVQGGYGLYLAIATGAWFTMVALLFSQQRVRVGFARMGHWFDRVMGAVLVGLGVQLVLSAARAEVSAH</sequence>
<evidence type="ECO:0000313" key="7">
    <source>
        <dbReference type="EMBL" id="SEL64386.1"/>
    </source>
</evidence>
<evidence type="ECO:0000256" key="6">
    <source>
        <dbReference type="SAM" id="Phobius"/>
    </source>
</evidence>
<evidence type="ECO:0000256" key="1">
    <source>
        <dbReference type="ARBA" id="ARBA00004651"/>
    </source>
</evidence>
<evidence type="ECO:0000256" key="4">
    <source>
        <dbReference type="ARBA" id="ARBA00022989"/>
    </source>
</evidence>
<dbReference type="GO" id="GO:0015171">
    <property type="term" value="F:amino acid transmembrane transporter activity"/>
    <property type="evidence" value="ECO:0007669"/>
    <property type="project" value="TreeGrafter"/>
</dbReference>
<evidence type="ECO:0000256" key="3">
    <source>
        <dbReference type="ARBA" id="ARBA00022692"/>
    </source>
</evidence>
<feature type="transmembrane region" description="Helical" evidence="6">
    <location>
        <begin position="193"/>
        <end position="210"/>
    </location>
</feature>
<proteinExistence type="predicted"/>
<evidence type="ECO:0000313" key="8">
    <source>
        <dbReference type="Proteomes" id="UP000185766"/>
    </source>
</evidence>
<feature type="transmembrane region" description="Helical" evidence="6">
    <location>
        <begin position="41"/>
        <end position="63"/>
    </location>
</feature>
<dbReference type="PIRSF" id="PIRSF006324">
    <property type="entry name" value="LeuE"/>
    <property type="match status" value="1"/>
</dbReference>
<keyword evidence="8" id="KW-1185">Reference proteome</keyword>
<evidence type="ECO:0000256" key="2">
    <source>
        <dbReference type="ARBA" id="ARBA00022475"/>
    </source>
</evidence>
<dbReference type="AlphaFoldDB" id="A0A1H7RW48"/>
<protein>
    <submittedName>
        <fullName evidence="7">Resistance to homoserine/threonine (RhtB) family protein</fullName>
    </submittedName>
</protein>
<dbReference type="Proteomes" id="UP000185766">
    <property type="component" value="Unassembled WGS sequence"/>
</dbReference>
<gene>
    <name evidence="7" type="ORF">SAMN05216214_11632</name>
</gene>
<name>A0A1H7RW48_9GAMM</name>
<dbReference type="InterPro" id="IPR001123">
    <property type="entry name" value="LeuE-type"/>
</dbReference>
<dbReference type="STRING" id="1429083.GCA_001885685_00234"/>
<keyword evidence="3 6" id="KW-0812">Transmembrane</keyword>